<dbReference type="Pfam" id="PF00441">
    <property type="entry name" value="Acyl-CoA_dh_1"/>
    <property type="match status" value="1"/>
</dbReference>
<dbReference type="Gene3D" id="1.10.540.10">
    <property type="entry name" value="Acyl-CoA dehydrogenase/oxidase, N-terminal domain"/>
    <property type="match status" value="1"/>
</dbReference>
<dbReference type="PANTHER" id="PTHR48083:SF2">
    <property type="entry name" value="MEDIUM-CHAIN SPECIFIC ACYL-COA DEHYDROGENASE, MITOCHONDRIAL"/>
    <property type="match status" value="1"/>
</dbReference>
<dbReference type="NCBIfam" id="NF009586">
    <property type="entry name" value="PRK13026.1"/>
    <property type="match status" value="1"/>
</dbReference>
<dbReference type="InterPro" id="IPR009100">
    <property type="entry name" value="AcylCoA_DH/oxidase_NM_dom_sf"/>
</dbReference>
<dbReference type="Proteomes" id="UP001295423">
    <property type="component" value="Unassembled WGS sequence"/>
</dbReference>
<dbReference type="GO" id="GO:0004466">
    <property type="term" value="F:long-chain fatty acyl-CoA dehydrogenase activity"/>
    <property type="evidence" value="ECO:0007669"/>
    <property type="project" value="UniProtKB-EC"/>
</dbReference>
<protein>
    <recommendedName>
        <fullName evidence="6">Acyl-coenzyme A dehydrogenase</fullName>
        <ecNumber evidence="4">1.3.8.7</ecNumber>
        <ecNumber evidence="5">1.3.8.8</ecNumber>
    </recommendedName>
</protein>
<feature type="domain" description="Acyl-CoA dehydrogenase/oxidase C-terminal" evidence="12">
    <location>
        <begin position="331"/>
        <end position="474"/>
    </location>
</feature>
<dbReference type="SUPFAM" id="SSF47203">
    <property type="entry name" value="Acyl-CoA dehydrogenase C-terminal domain-like"/>
    <property type="match status" value="1"/>
</dbReference>
<dbReference type="EC" id="1.3.8.7" evidence="4"/>
<evidence type="ECO:0000256" key="7">
    <source>
        <dbReference type="ARBA" id="ARBA00022630"/>
    </source>
</evidence>
<comment type="similarity">
    <text evidence="3">Belongs to the acyl-CoA dehydrogenase family.</text>
</comment>
<gene>
    <name evidence="15" type="ORF">CYCCA115_LOCUS396</name>
</gene>
<dbReference type="InterPro" id="IPR050741">
    <property type="entry name" value="Acyl-CoA_dehydrogenase"/>
</dbReference>
<proteinExistence type="inferred from homology"/>
<evidence type="ECO:0000313" key="16">
    <source>
        <dbReference type="Proteomes" id="UP001295423"/>
    </source>
</evidence>
<evidence type="ECO:0000259" key="13">
    <source>
        <dbReference type="Pfam" id="PF02771"/>
    </source>
</evidence>
<evidence type="ECO:0000256" key="3">
    <source>
        <dbReference type="ARBA" id="ARBA00009347"/>
    </source>
</evidence>
<evidence type="ECO:0000256" key="10">
    <source>
        <dbReference type="ARBA" id="ARBA00047882"/>
    </source>
</evidence>
<evidence type="ECO:0000256" key="1">
    <source>
        <dbReference type="ARBA" id="ARBA00001974"/>
    </source>
</evidence>
<comment type="pathway">
    <text evidence="2">Lipid metabolism; fatty acid beta-oxidation.</text>
</comment>
<dbReference type="InterPro" id="IPR036250">
    <property type="entry name" value="AcylCo_DH-like_C"/>
</dbReference>
<reference evidence="15" key="1">
    <citation type="submission" date="2023-08" db="EMBL/GenBank/DDBJ databases">
        <authorList>
            <person name="Audoor S."/>
            <person name="Bilcke G."/>
        </authorList>
    </citation>
    <scope>NUCLEOTIDE SEQUENCE</scope>
</reference>
<dbReference type="GO" id="GO:0050660">
    <property type="term" value="F:flavin adenine dinucleotide binding"/>
    <property type="evidence" value="ECO:0007669"/>
    <property type="project" value="InterPro"/>
</dbReference>
<evidence type="ECO:0000256" key="8">
    <source>
        <dbReference type="ARBA" id="ARBA00022827"/>
    </source>
</evidence>
<evidence type="ECO:0000259" key="12">
    <source>
        <dbReference type="Pfam" id="PF00441"/>
    </source>
</evidence>
<dbReference type="GO" id="GO:0033539">
    <property type="term" value="P:fatty acid beta-oxidation using acyl-CoA dehydrogenase"/>
    <property type="evidence" value="ECO:0007669"/>
    <property type="project" value="InterPro"/>
</dbReference>
<keyword evidence="7" id="KW-0285">Flavoprotein</keyword>
<dbReference type="Gene3D" id="2.40.110.10">
    <property type="entry name" value="Butyryl-CoA Dehydrogenase, subunit A, domain 2"/>
    <property type="match status" value="1"/>
</dbReference>
<dbReference type="GO" id="GO:0005739">
    <property type="term" value="C:mitochondrion"/>
    <property type="evidence" value="ECO:0007669"/>
    <property type="project" value="TreeGrafter"/>
</dbReference>
<keyword evidence="9" id="KW-0560">Oxidoreductase</keyword>
<keyword evidence="16" id="KW-1185">Reference proteome</keyword>
<comment type="catalytic activity">
    <reaction evidence="10">
        <text>a medium-chain 2,3-saturated fatty acyl-CoA + oxidized [electron-transfer flavoprotein] + H(+) = a medium-chain (2E)-enoyl-CoA + reduced [electron-transfer flavoprotein]</text>
        <dbReference type="Rhea" id="RHEA:14477"/>
        <dbReference type="Rhea" id="RHEA-COMP:10685"/>
        <dbReference type="Rhea" id="RHEA-COMP:10686"/>
        <dbReference type="ChEBI" id="CHEBI:15378"/>
        <dbReference type="ChEBI" id="CHEBI:57692"/>
        <dbReference type="ChEBI" id="CHEBI:58307"/>
        <dbReference type="ChEBI" id="CHEBI:83723"/>
        <dbReference type="ChEBI" id="CHEBI:83726"/>
        <dbReference type="EC" id="1.3.8.7"/>
    </reaction>
</comment>
<dbReference type="InterPro" id="IPR013786">
    <property type="entry name" value="AcylCoA_DH/ox_N"/>
</dbReference>
<dbReference type="EC" id="1.3.8.8" evidence="5"/>
<dbReference type="PANTHER" id="PTHR48083">
    <property type="entry name" value="MEDIUM-CHAIN SPECIFIC ACYL-COA DEHYDROGENASE, MITOCHONDRIAL-RELATED"/>
    <property type="match status" value="1"/>
</dbReference>
<evidence type="ECO:0000259" key="14">
    <source>
        <dbReference type="Pfam" id="PF09317"/>
    </source>
</evidence>
<evidence type="ECO:0000256" key="2">
    <source>
        <dbReference type="ARBA" id="ARBA00005005"/>
    </source>
</evidence>
<dbReference type="InterPro" id="IPR009075">
    <property type="entry name" value="AcylCo_DH/oxidase_C"/>
</dbReference>
<dbReference type="NCBIfam" id="NF007000">
    <property type="entry name" value="PRK09463.1"/>
    <property type="match status" value="1"/>
</dbReference>
<evidence type="ECO:0000256" key="4">
    <source>
        <dbReference type="ARBA" id="ARBA00012033"/>
    </source>
</evidence>
<evidence type="ECO:0000256" key="11">
    <source>
        <dbReference type="ARBA" id="ARBA00049247"/>
    </source>
</evidence>
<accession>A0AAD2CAH5</accession>
<feature type="domain" description="Acyl-CoA dehydrogenase/oxidase N-terminal" evidence="13">
    <location>
        <begin position="118"/>
        <end position="206"/>
    </location>
</feature>
<dbReference type="InterPro" id="IPR015396">
    <property type="entry name" value="FadE_C"/>
</dbReference>
<comment type="cofactor">
    <cofactor evidence="1">
        <name>FAD</name>
        <dbReference type="ChEBI" id="CHEBI:57692"/>
    </cofactor>
</comment>
<sequence length="796" mass="86647">MLTARRTSVVKSTSTMAARVLGSTGSSQHTEQRRTLLGISKSLDQRLYRMAKGVMPPISKTEEIALGCGTIGFDRDIFSGNPSLKHLQDTYDPKLTAEEQSYLDNEVNTLCSLLNDHDIAMNKDFTKEAWDYMRDHGFFALKIPKEWGGKGFSTHAVSQVLVKLGTHSMDANATVAVPNSLGPGELLVRYGTDDQKEYFLPRLSDGTLIPCFGLTGPHSGSDATSLIQSDCVVEERNGELGVVASFKKRYITLAPVAGVVGLGLNLADPKGLLKGQGEGGFTVALLERDHPGLRMGPRHMPLNSAFMNGTVEGEDVWIPMDSILGGQERCGKGWQMFVECLAEGRGVSLPAGSAGAGRVIVGAVGAYSRVRKQFRVPIAEFGGIQEALSTAGSDALITIAGTDLMNAIVDNHEAPMVISSIMKQNCTERGRRMVEHGMDIAAGSAICRGDNNYLGNTYMGLPIAITVEGANIMTRSFQIIGQGLTRCHPHMLELIQSLQMPKEEEDKAISIFTKQFYKVVHHGLTNFGSSITRGIGATFSTKTRSKTAYTDGKKMVDYHEKQLLRLSANFALTADLCFTLGGRLKFEELLMGRLADAMGAIFLGYATLHHYSRQKGVEGLEAITEHAMLRLEKEAQDALKEASDNFPGPLGPVASTVMKMGCFPLGSLTRPYSSPSDQLTKEVSRMITTPSALRDMFNENVYMAPEGETHQVSDLIRALPICVEADKIASTLRREKREPTAEEVDKIAKAEAIRDVLVQVDVFPHITDAEGQEGYVRPALVGTDERLSSLDRKKFA</sequence>
<dbReference type="GO" id="GO:0051793">
    <property type="term" value="P:medium-chain fatty acid catabolic process"/>
    <property type="evidence" value="ECO:0007669"/>
    <property type="project" value="TreeGrafter"/>
</dbReference>
<feature type="domain" description="Acyl-CoA dehydrogenase C-terminal bacterial-type" evidence="14">
    <location>
        <begin position="485"/>
        <end position="748"/>
    </location>
</feature>
<dbReference type="GO" id="GO:0070991">
    <property type="term" value="F:medium-chain fatty acyl-CoA dehydrogenase activity"/>
    <property type="evidence" value="ECO:0007669"/>
    <property type="project" value="UniProtKB-EC"/>
</dbReference>
<dbReference type="EMBL" id="CAKOGP040000001">
    <property type="protein sequence ID" value="CAJ1904150.1"/>
    <property type="molecule type" value="Genomic_DNA"/>
</dbReference>
<keyword evidence="8" id="KW-0274">FAD</keyword>
<evidence type="ECO:0000256" key="9">
    <source>
        <dbReference type="ARBA" id="ARBA00023002"/>
    </source>
</evidence>
<evidence type="ECO:0000256" key="6">
    <source>
        <dbReference type="ARBA" id="ARBA00020144"/>
    </source>
</evidence>
<dbReference type="AlphaFoldDB" id="A0AAD2CAH5"/>
<evidence type="ECO:0000256" key="5">
    <source>
        <dbReference type="ARBA" id="ARBA00012040"/>
    </source>
</evidence>
<dbReference type="SUPFAM" id="SSF56645">
    <property type="entry name" value="Acyl-CoA dehydrogenase NM domain-like"/>
    <property type="match status" value="1"/>
</dbReference>
<dbReference type="Pfam" id="PF02771">
    <property type="entry name" value="Acyl-CoA_dh_N"/>
    <property type="match status" value="1"/>
</dbReference>
<dbReference type="InterPro" id="IPR037069">
    <property type="entry name" value="AcylCoA_DH/ox_N_sf"/>
</dbReference>
<name>A0AAD2CAH5_9STRA</name>
<comment type="caution">
    <text evidence="15">The sequence shown here is derived from an EMBL/GenBank/DDBJ whole genome shotgun (WGS) entry which is preliminary data.</text>
</comment>
<organism evidence="15 16">
    <name type="scientific">Cylindrotheca closterium</name>
    <dbReference type="NCBI Taxonomy" id="2856"/>
    <lineage>
        <taxon>Eukaryota</taxon>
        <taxon>Sar</taxon>
        <taxon>Stramenopiles</taxon>
        <taxon>Ochrophyta</taxon>
        <taxon>Bacillariophyta</taxon>
        <taxon>Bacillariophyceae</taxon>
        <taxon>Bacillariophycidae</taxon>
        <taxon>Bacillariales</taxon>
        <taxon>Bacillariaceae</taxon>
        <taxon>Cylindrotheca</taxon>
    </lineage>
</organism>
<dbReference type="InterPro" id="IPR046373">
    <property type="entry name" value="Acyl-CoA_Oxase/DH_mid-dom_sf"/>
</dbReference>
<evidence type="ECO:0000313" key="15">
    <source>
        <dbReference type="EMBL" id="CAJ1904150.1"/>
    </source>
</evidence>
<comment type="catalytic activity">
    <reaction evidence="11">
        <text>a long-chain 2,3-saturated fatty acyl-CoA + oxidized [electron-transfer flavoprotein] + H(+) = a long-chain (2E)-enoyl-CoA + reduced [electron-transfer flavoprotein]</text>
        <dbReference type="Rhea" id="RHEA:17721"/>
        <dbReference type="Rhea" id="RHEA-COMP:10685"/>
        <dbReference type="Rhea" id="RHEA-COMP:10686"/>
        <dbReference type="ChEBI" id="CHEBI:15378"/>
        <dbReference type="ChEBI" id="CHEBI:57692"/>
        <dbReference type="ChEBI" id="CHEBI:58307"/>
        <dbReference type="ChEBI" id="CHEBI:83721"/>
        <dbReference type="ChEBI" id="CHEBI:83727"/>
        <dbReference type="EC" id="1.3.8.8"/>
    </reaction>
</comment>
<dbReference type="Gene3D" id="1.20.140.10">
    <property type="entry name" value="Butyryl-CoA Dehydrogenase, subunit A, domain 3"/>
    <property type="match status" value="1"/>
</dbReference>
<dbReference type="Pfam" id="PF09317">
    <property type="entry name" value="ACDH_C"/>
    <property type="match status" value="1"/>
</dbReference>